<organism evidence="2 3">
    <name type="scientific">Teichococcus oryzae</name>
    <dbReference type="NCBI Taxonomy" id="1608942"/>
    <lineage>
        <taxon>Bacteria</taxon>
        <taxon>Pseudomonadati</taxon>
        <taxon>Pseudomonadota</taxon>
        <taxon>Alphaproteobacteria</taxon>
        <taxon>Acetobacterales</taxon>
        <taxon>Roseomonadaceae</taxon>
        <taxon>Roseomonas</taxon>
    </lineage>
</organism>
<dbReference type="EMBL" id="VUKA01000021">
    <property type="protein sequence ID" value="KAA2211559.1"/>
    <property type="molecule type" value="Genomic_DNA"/>
</dbReference>
<accession>A0A5B2TBK6</accession>
<name>A0A5B2TBK6_9PROT</name>
<dbReference type="OrthoDB" id="7570420at2"/>
<dbReference type="Proteomes" id="UP000322110">
    <property type="component" value="Unassembled WGS sequence"/>
</dbReference>
<evidence type="ECO:0000256" key="1">
    <source>
        <dbReference type="SAM" id="Phobius"/>
    </source>
</evidence>
<feature type="transmembrane region" description="Helical" evidence="1">
    <location>
        <begin position="12"/>
        <end position="33"/>
    </location>
</feature>
<gene>
    <name evidence="2" type="ORF">F0Q34_19330</name>
</gene>
<keyword evidence="1" id="KW-0812">Transmembrane</keyword>
<feature type="transmembrane region" description="Helical" evidence="1">
    <location>
        <begin position="72"/>
        <end position="95"/>
    </location>
</feature>
<keyword evidence="1" id="KW-1133">Transmembrane helix</keyword>
<keyword evidence="1" id="KW-0472">Membrane</keyword>
<feature type="transmembrane region" description="Helical" evidence="1">
    <location>
        <begin position="101"/>
        <end position="120"/>
    </location>
</feature>
<dbReference type="AlphaFoldDB" id="A0A5B2TBK6"/>
<reference evidence="2 3" key="1">
    <citation type="journal article" date="2015" name="Int. J. Syst. Evol. Microbiol.">
        <title>Roseomonas oryzae sp. nov., isolated from paddy rhizosphere soil.</title>
        <authorList>
            <person name="Ramaprasad E.V."/>
            <person name="Sasikala Ch."/>
            <person name="Ramana Ch.V."/>
        </authorList>
    </citation>
    <scope>NUCLEOTIDE SEQUENCE [LARGE SCALE GENOMIC DNA]</scope>
    <source>
        <strain evidence="2 3">KCTC 42542</strain>
    </source>
</reference>
<proteinExistence type="predicted"/>
<sequence length="131" mass="13431">MRHPTFRLPLHTLLGLDALSCAVMGAALLAAPVPLGRWMALPPTLLGGAGLALLLIAAFMAWLACRPAVPRWGLGLVVAGNALWAMGSVLLPMLGLVSPSLPGWLFLLGQAGAVALLAWLEAGARPAPAMA</sequence>
<evidence type="ECO:0000313" key="2">
    <source>
        <dbReference type="EMBL" id="KAA2211559.1"/>
    </source>
</evidence>
<evidence type="ECO:0000313" key="3">
    <source>
        <dbReference type="Proteomes" id="UP000322110"/>
    </source>
</evidence>
<protein>
    <submittedName>
        <fullName evidence="2">Uncharacterized protein</fullName>
    </submittedName>
</protein>
<dbReference type="RefSeq" id="WP_149813946.1">
    <property type="nucleotide sequence ID" value="NZ_VUKA01000021.1"/>
</dbReference>
<feature type="transmembrane region" description="Helical" evidence="1">
    <location>
        <begin position="45"/>
        <end position="65"/>
    </location>
</feature>
<keyword evidence="3" id="KW-1185">Reference proteome</keyword>
<comment type="caution">
    <text evidence="2">The sequence shown here is derived from an EMBL/GenBank/DDBJ whole genome shotgun (WGS) entry which is preliminary data.</text>
</comment>